<dbReference type="InterPro" id="IPR050509">
    <property type="entry name" value="CoA-transferase_III"/>
</dbReference>
<dbReference type="PANTHER" id="PTHR48228">
    <property type="entry name" value="SUCCINYL-COA--D-CITRAMALATE COA-TRANSFERASE"/>
    <property type="match status" value="1"/>
</dbReference>
<dbReference type="Gene3D" id="3.40.50.10540">
    <property type="entry name" value="Crotonobetainyl-coa:carnitine coa-transferase, domain 1"/>
    <property type="match status" value="1"/>
</dbReference>
<evidence type="ECO:0000313" key="1">
    <source>
        <dbReference type="EMBL" id="MFC7436348.1"/>
    </source>
</evidence>
<proteinExistence type="predicted"/>
<sequence length="380" mass="39740">MRAGPLSHLTVVEFAGLGPAPFAAMMLADQGARVIRIDRPVKPGKASGMAALTARKSDVLSRGRESIALDLKSPEGQQTALALIERADILIEGFRPGVMESLGLGPDICLQRRPSLVYGRVTGWGQTGPLSQAAGHDINYVAISGALHSNRRAGEAPTVAPGLIGDFGGGGMLLAFGVLAALSHAKATGEGQVVDAAITDGAALLTALVQGWHSVGLWNSEAGVNNGDGGAHFYNTYPCADGKLISIGPMEPQFYALLREKCALTDPAFDAQWDASQWPALKAKLAEVFATKTRQQWCDLLEGTDVCFAPVLDLDEAPRHPHNIARGTFVTMDGITQPAPAPKFSRTPVTSCHSVGEVGSDTASILKELGCDSPKLAASS</sequence>
<gene>
    <name evidence="1" type="ORF">ACFQNJ_17705</name>
</gene>
<dbReference type="Gene3D" id="3.30.1540.10">
    <property type="entry name" value="formyl-coa transferase, domain 3"/>
    <property type="match status" value="1"/>
</dbReference>
<dbReference type="Proteomes" id="UP001596495">
    <property type="component" value="Unassembled WGS sequence"/>
</dbReference>
<keyword evidence="2" id="KW-1185">Reference proteome</keyword>
<reference evidence="2" key="1">
    <citation type="journal article" date="2019" name="Int. J. Syst. Evol. Microbiol.">
        <title>The Global Catalogue of Microorganisms (GCM) 10K type strain sequencing project: providing services to taxonomists for standard genome sequencing and annotation.</title>
        <authorList>
            <consortium name="The Broad Institute Genomics Platform"/>
            <consortium name="The Broad Institute Genome Sequencing Center for Infectious Disease"/>
            <person name="Wu L."/>
            <person name="Ma J."/>
        </authorList>
    </citation>
    <scope>NUCLEOTIDE SEQUENCE [LARGE SCALE GENOMIC DNA]</scope>
    <source>
        <strain evidence="2">CCUG 54518</strain>
    </source>
</reference>
<dbReference type="SUPFAM" id="SSF89796">
    <property type="entry name" value="CoA-transferase family III (CaiB/BaiF)"/>
    <property type="match status" value="1"/>
</dbReference>
<organism evidence="1 2">
    <name type="scientific">Hydrogenophaga bisanensis</name>
    <dbReference type="NCBI Taxonomy" id="439611"/>
    <lineage>
        <taxon>Bacteria</taxon>
        <taxon>Pseudomonadati</taxon>
        <taxon>Pseudomonadota</taxon>
        <taxon>Betaproteobacteria</taxon>
        <taxon>Burkholderiales</taxon>
        <taxon>Comamonadaceae</taxon>
        <taxon>Hydrogenophaga</taxon>
    </lineage>
</organism>
<dbReference type="InterPro" id="IPR023606">
    <property type="entry name" value="CoA-Trfase_III_dom_1_sf"/>
</dbReference>
<accession>A0ABW2RE65</accession>
<dbReference type="RefSeq" id="WP_382259943.1">
    <property type="nucleotide sequence ID" value="NZ_JBHTBX010000017.1"/>
</dbReference>
<name>A0ABW2RE65_9BURK</name>
<dbReference type="GO" id="GO:0016740">
    <property type="term" value="F:transferase activity"/>
    <property type="evidence" value="ECO:0007669"/>
    <property type="project" value="UniProtKB-KW"/>
</dbReference>
<evidence type="ECO:0000313" key="2">
    <source>
        <dbReference type="Proteomes" id="UP001596495"/>
    </source>
</evidence>
<protein>
    <submittedName>
        <fullName evidence="1">CaiB/BaiF CoA transferase family protein</fullName>
    </submittedName>
</protein>
<keyword evidence="1" id="KW-0808">Transferase</keyword>
<dbReference type="Pfam" id="PF02515">
    <property type="entry name" value="CoA_transf_3"/>
    <property type="match status" value="1"/>
</dbReference>
<comment type="caution">
    <text evidence="1">The sequence shown here is derived from an EMBL/GenBank/DDBJ whole genome shotgun (WGS) entry which is preliminary data.</text>
</comment>
<dbReference type="PANTHER" id="PTHR48228:SF5">
    <property type="entry name" value="ALPHA-METHYLACYL-COA RACEMASE"/>
    <property type="match status" value="1"/>
</dbReference>
<dbReference type="InterPro" id="IPR044855">
    <property type="entry name" value="CoA-Trfase_III_dom3_sf"/>
</dbReference>
<dbReference type="InterPro" id="IPR003673">
    <property type="entry name" value="CoA-Trfase_fam_III"/>
</dbReference>
<dbReference type="EMBL" id="JBHTBX010000017">
    <property type="protein sequence ID" value="MFC7436348.1"/>
    <property type="molecule type" value="Genomic_DNA"/>
</dbReference>